<proteinExistence type="predicted"/>
<evidence type="ECO:0000256" key="1">
    <source>
        <dbReference type="SAM" id="Coils"/>
    </source>
</evidence>
<keyword evidence="1" id="KW-0175">Coiled coil</keyword>
<reference evidence="3" key="2">
    <citation type="submission" date="2020-05" db="EMBL/GenBank/DDBJ databases">
        <authorList>
            <person name="Kim H.-S."/>
            <person name="Proctor R.H."/>
            <person name="Brown D.W."/>
        </authorList>
    </citation>
    <scope>NUCLEOTIDE SEQUENCE</scope>
    <source>
        <strain evidence="3">NRRL 20472</strain>
    </source>
</reference>
<feature type="compositionally biased region" description="Basic and acidic residues" evidence="2">
    <location>
        <begin position="33"/>
        <end position="42"/>
    </location>
</feature>
<evidence type="ECO:0000313" key="4">
    <source>
        <dbReference type="Proteomes" id="UP000622797"/>
    </source>
</evidence>
<dbReference type="Proteomes" id="UP000622797">
    <property type="component" value="Unassembled WGS sequence"/>
</dbReference>
<evidence type="ECO:0000313" key="3">
    <source>
        <dbReference type="EMBL" id="KAF4970337.1"/>
    </source>
</evidence>
<protein>
    <submittedName>
        <fullName evidence="3">Uncharacterized protein</fullName>
    </submittedName>
</protein>
<comment type="caution">
    <text evidence="3">The sequence shown here is derived from an EMBL/GenBank/DDBJ whole genome shotgun (WGS) entry which is preliminary data.</text>
</comment>
<sequence>MYELCQHYGPRDVGDLPVAITGQLIETDANNETDERLKRENETETLEASPDRSTSVVWEQVDEDADAEAHFDTLQTSVEKDVSPVDTQENLHQAVAQICNTLMQEPSNAGTQAARKQLQDLSERLEFCEKDLALLQFGGKHKCQEAENEIHSVRSEINGVNEAIQECREYLSTNYKYCQLHQSNINSRLASLEQSVTDRLVGLEKGVLERMDDVNSRINRME</sequence>
<reference evidence="3" key="1">
    <citation type="journal article" date="2020" name="BMC Genomics">
        <title>Correction to: Identification and distribution of gene clusters required for synthesis of sphingolipid metabolism inhibitors in diverse species of the filamentous fungus Fusarium.</title>
        <authorList>
            <person name="Kim H.S."/>
            <person name="Lohmar J.M."/>
            <person name="Busman M."/>
            <person name="Brown D.W."/>
            <person name="Naumann T.A."/>
            <person name="Divon H.H."/>
            <person name="Lysoe E."/>
            <person name="Uhlig S."/>
            <person name="Proctor R.H."/>
        </authorList>
    </citation>
    <scope>NUCLEOTIDE SEQUENCE</scope>
    <source>
        <strain evidence="3">NRRL 20472</strain>
    </source>
</reference>
<evidence type="ECO:0000256" key="2">
    <source>
        <dbReference type="SAM" id="MobiDB-lite"/>
    </source>
</evidence>
<accession>A0A8H4XCU4</accession>
<dbReference type="AlphaFoldDB" id="A0A8H4XCU4"/>
<feature type="coiled-coil region" evidence="1">
    <location>
        <begin position="111"/>
        <end position="163"/>
    </location>
</feature>
<organism evidence="3 4">
    <name type="scientific">Fusarium sarcochroum</name>
    <dbReference type="NCBI Taxonomy" id="1208366"/>
    <lineage>
        <taxon>Eukaryota</taxon>
        <taxon>Fungi</taxon>
        <taxon>Dikarya</taxon>
        <taxon>Ascomycota</taxon>
        <taxon>Pezizomycotina</taxon>
        <taxon>Sordariomycetes</taxon>
        <taxon>Hypocreomycetidae</taxon>
        <taxon>Hypocreales</taxon>
        <taxon>Nectriaceae</taxon>
        <taxon>Fusarium</taxon>
        <taxon>Fusarium lateritium species complex</taxon>
    </lineage>
</organism>
<dbReference type="EMBL" id="JABEXW010000127">
    <property type="protein sequence ID" value="KAF4970337.1"/>
    <property type="molecule type" value="Genomic_DNA"/>
</dbReference>
<keyword evidence="4" id="KW-1185">Reference proteome</keyword>
<gene>
    <name evidence="3" type="ORF">FSARC_2593</name>
</gene>
<name>A0A8H4XCU4_9HYPO</name>
<feature type="region of interest" description="Disordered" evidence="2">
    <location>
        <begin position="33"/>
        <end position="54"/>
    </location>
</feature>